<dbReference type="Proteomes" id="UP000799764">
    <property type="component" value="Unassembled WGS sequence"/>
</dbReference>
<proteinExistence type="predicted"/>
<gene>
    <name evidence="1" type="ORF">P171DRAFT_437670</name>
</gene>
<dbReference type="EMBL" id="MU001515">
    <property type="protein sequence ID" value="KAF2437611.1"/>
    <property type="molecule type" value="Genomic_DNA"/>
</dbReference>
<name>A0A9P4P544_9PLEO</name>
<sequence length="60" mass="6204">MRARLATPGLQYLNALSGVACITVSSEGVKGRIACGTCAEEYVAWNSIAEVSAEDLAAKS</sequence>
<accession>A0A9P4P544</accession>
<protein>
    <submittedName>
        <fullName evidence="1">Uncharacterized protein</fullName>
    </submittedName>
</protein>
<reference evidence="1" key="1">
    <citation type="journal article" date="2020" name="Stud. Mycol.">
        <title>101 Dothideomycetes genomes: a test case for predicting lifestyles and emergence of pathogens.</title>
        <authorList>
            <person name="Haridas S."/>
            <person name="Albert R."/>
            <person name="Binder M."/>
            <person name="Bloem J."/>
            <person name="Labutti K."/>
            <person name="Salamov A."/>
            <person name="Andreopoulos B."/>
            <person name="Baker S."/>
            <person name="Barry K."/>
            <person name="Bills G."/>
            <person name="Bluhm B."/>
            <person name="Cannon C."/>
            <person name="Castanera R."/>
            <person name="Culley D."/>
            <person name="Daum C."/>
            <person name="Ezra D."/>
            <person name="Gonzalez J."/>
            <person name="Henrissat B."/>
            <person name="Kuo A."/>
            <person name="Liang C."/>
            <person name="Lipzen A."/>
            <person name="Lutzoni F."/>
            <person name="Magnuson J."/>
            <person name="Mondo S."/>
            <person name="Nolan M."/>
            <person name="Ohm R."/>
            <person name="Pangilinan J."/>
            <person name="Park H.-J."/>
            <person name="Ramirez L."/>
            <person name="Alfaro M."/>
            <person name="Sun H."/>
            <person name="Tritt A."/>
            <person name="Yoshinaga Y."/>
            <person name="Zwiers L.-H."/>
            <person name="Turgeon B."/>
            <person name="Goodwin S."/>
            <person name="Spatafora J."/>
            <person name="Crous P."/>
            <person name="Grigoriev I."/>
        </authorList>
    </citation>
    <scope>NUCLEOTIDE SEQUENCE</scope>
    <source>
        <strain evidence="1">CBS 690.94</strain>
    </source>
</reference>
<comment type="caution">
    <text evidence="1">The sequence shown here is derived from an EMBL/GenBank/DDBJ whole genome shotgun (WGS) entry which is preliminary data.</text>
</comment>
<dbReference type="AlphaFoldDB" id="A0A9P4P544"/>
<dbReference type="PROSITE" id="PS51257">
    <property type="entry name" value="PROKAR_LIPOPROTEIN"/>
    <property type="match status" value="1"/>
</dbReference>
<evidence type="ECO:0000313" key="2">
    <source>
        <dbReference type="Proteomes" id="UP000799764"/>
    </source>
</evidence>
<evidence type="ECO:0000313" key="1">
    <source>
        <dbReference type="EMBL" id="KAF2437611.1"/>
    </source>
</evidence>
<organism evidence="1 2">
    <name type="scientific">Karstenula rhodostoma CBS 690.94</name>
    <dbReference type="NCBI Taxonomy" id="1392251"/>
    <lineage>
        <taxon>Eukaryota</taxon>
        <taxon>Fungi</taxon>
        <taxon>Dikarya</taxon>
        <taxon>Ascomycota</taxon>
        <taxon>Pezizomycotina</taxon>
        <taxon>Dothideomycetes</taxon>
        <taxon>Pleosporomycetidae</taxon>
        <taxon>Pleosporales</taxon>
        <taxon>Massarineae</taxon>
        <taxon>Didymosphaeriaceae</taxon>
        <taxon>Karstenula</taxon>
    </lineage>
</organism>
<keyword evidence="2" id="KW-1185">Reference proteome</keyword>